<dbReference type="Proteomes" id="UP001209878">
    <property type="component" value="Unassembled WGS sequence"/>
</dbReference>
<protein>
    <submittedName>
        <fullName evidence="2">Uncharacterized protein</fullName>
    </submittedName>
</protein>
<evidence type="ECO:0000256" key="1">
    <source>
        <dbReference type="SAM" id="Phobius"/>
    </source>
</evidence>
<name>A0AAD9UEI6_RIDPI</name>
<gene>
    <name evidence="2" type="ORF">NP493_203g02018</name>
</gene>
<reference evidence="2" key="1">
    <citation type="journal article" date="2023" name="Mol. Biol. Evol.">
        <title>Third-Generation Sequencing Reveals the Adaptive Role of the Epigenome in Three Deep-Sea Polychaetes.</title>
        <authorList>
            <person name="Perez M."/>
            <person name="Aroh O."/>
            <person name="Sun Y."/>
            <person name="Lan Y."/>
            <person name="Juniper S.K."/>
            <person name="Young C.R."/>
            <person name="Angers B."/>
            <person name="Qian P.Y."/>
        </authorList>
    </citation>
    <scope>NUCLEOTIDE SEQUENCE</scope>
    <source>
        <strain evidence="2">R07B-5</strain>
    </source>
</reference>
<accession>A0AAD9UEI6</accession>
<keyword evidence="1" id="KW-1133">Transmembrane helix</keyword>
<comment type="caution">
    <text evidence="2">The sequence shown here is derived from an EMBL/GenBank/DDBJ whole genome shotgun (WGS) entry which is preliminary data.</text>
</comment>
<dbReference type="EMBL" id="JAODUO010000203">
    <property type="protein sequence ID" value="KAK2186365.1"/>
    <property type="molecule type" value="Genomic_DNA"/>
</dbReference>
<proteinExistence type="predicted"/>
<evidence type="ECO:0000313" key="2">
    <source>
        <dbReference type="EMBL" id="KAK2186365.1"/>
    </source>
</evidence>
<keyword evidence="1" id="KW-0472">Membrane</keyword>
<feature type="transmembrane region" description="Helical" evidence="1">
    <location>
        <begin position="37"/>
        <end position="64"/>
    </location>
</feature>
<evidence type="ECO:0000313" key="3">
    <source>
        <dbReference type="Proteomes" id="UP001209878"/>
    </source>
</evidence>
<organism evidence="2 3">
    <name type="scientific">Ridgeia piscesae</name>
    <name type="common">Tubeworm</name>
    <dbReference type="NCBI Taxonomy" id="27915"/>
    <lineage>
        <taxon>Eukaryota</taxon>
        <taxon>Metazoa</taxon>
        <taxon>Spiralia</taxon>
        <taxon>Lophotrochozoa</taxon>
        <taxon>Annelida</taxon>
        <taxon>Polychaeta</taxon>
        <taxon>Sedentaria</taxon>
        <taxon>Canalipalpata</taxon>
        <taxon>Sabellida</taxon>
        <taxon>Siboglinidae</taxon>
        <taxon>Ridgeia</taxon>
    </lineage>
</organism>
<sequence>MTIQFHNLIYCHCDETIINSHHFNVSNTRDFIEYIIYIYWMQLMLTMPSLYVTVVLLIIASILYSQLQVSTSIYLPTVNNRLHCIFLSWHHNPLDTIQYKWNTDGAKVPIIVVKSETK</sequence>
<keyword evidence="1" id="KW-0812">Transmembrane</keyword>
<keyword evidence="3" id="KW-1185">Reference proteome</keyword>
<dbReference type="AlphaFoldDB" id="A0AAD9UEI6"/>